<accession>A0A4Y2KD62</accession>
<reference evidence="1 2" key="1">
    <citation type="journal article" date="2019" name="Sci. Rep.">
        <title>Orb-weaving spider Araneus ventricosus genome elucidates the spidroin gene catalogue.</title>
        <authorList>
            <person name="Kono N."/>
            <person name="Nakamura H."/>
            <person name="Ohtoshi R."/>
            <person name="Moran D.A.P."/>
            <person name="Shinohara A."/>
            <person name="Yoshida Y."/>
            <person name="Fujiwara M."/>
            <person name="Mori M."/>
            <person name="Tomita M."/>
            <person name="Arakawa K."/>
        </authorList>
    </citation>
    <scope>NUCLEOTIDE SEQUENCE [LARGE SCALE GENOMIC DNA]</scope>
</reference>
<evidence type="ECO:0000313" key="1">
    <source>
        <dbReference type="EMBL" id="GBM99685.1"/>
    </source>
</evidence>
<dbReference type="OrthoDB" id="616263at2759"/>
<dbReference type="AlphaFoldDB" id="A0A4Y2KD62"/>
<evidence type="ECO:0000313" key="2">
    <source>
        <dbReference type="Proteomes" id="UP000499080"/>
    </source>
</evidence>
<proteinExistence type="predicted"/>
<evidence type="ECO:0008006" key="3">
    <source>
        <dbReference type="Google" id="ProtNLM"/>
    </source>
</evidence>
<dbReference type="EMBL" id="BGPR01194141">
    <property type="protein sequence ID" value="GBM99685.1"/>
    <property type="molecule type" value="Genomic_DNA"/>
</dbReference>
<dbReference type="GO" id="GO:0003676">
    <property type="term" value="F:nucleic acid binding"/>
    <property type="evidence" value="ECO:0007669"/>
    <property type="project" value="InterPro"/>
</dbReference>
<organism evidence="1 2">
    <name type="scientific">Araneus ventricosus</name>
    <name type="common">Orbweaver spider</name>
    <name type="synonym">Epeira ventricosa</name>
    <dbReference type="NCBI Taxonomy" id="182803"/>
    <lineage>
        <taxon>Eukaryota</taxon>
        <taxon>Metazoa</taxon>
        <taxon>Ecdysozoa</taxon>
        <taxon>Arthropoda</taxon>
        <taxon>Chelicerata</taxon>
        <taxon>Arachnida</taxon>
        <taxon>Araneae</taxon>
        <taxon>Araneomorphae</taxon>
        <taxon>Entelegynae</taxon>
        <taxon>Araneoidea</taxon>
        <taxon>Araneidae</taxon>
        <taxon>Araneus</taxon>
    </lineage>
</organism>
<dbReference type="Proteomes" id="UP000499080">
    <property type="component" value="Unassembled WGS sequence"/>
</dbReference>
<gene>
    <name evidence="1" type="ORF">AVEN_233013_1</name>
</gene>
<dbReference type="InterPro" id="IPR036397">
    <property type="entry name" value="RNaseH_sf"/>
</dbReference>
<protein>
    <recommendedName>
        <fullName evidence="3">Mariner Mos1 transposase</fullName>
    </recommendedName>
</protein>
<comment type="caution">
    <text evidence="1">The sequence shown here is derived from an EMBL/GenBank/DDBJ whole genome shotgun (WGS) entry which is preliminary data.</text>
</comment>
<sequence>MPHELTAEDKHKRKAACLVLLRDEGKEKILDRIVTCDDKWVYYNNTSRKGGLSAGSVARRTLTNNKVPPCAWWDCRRIIYKEYLKS</sequence>
<name>A0A4Y2KD62_ARAVE</name>
<dbReference type="Gene3D" id="3.30.420.10">
    <property type="entry name" value="Ribonuclease H-like superfamily/Ribonuclease H"/>
    <property type="match status" value="1"/>
</dbReference>
<keyword evidence="2" id="KW-1185">Reference proteome</keyword>